<keyword evidence="2" id="KW-1185">Reference proteome</keyword>
<organism evidence="1 2">
    <name type="scientific">Melastoma candidum</name>
    <dbReference type="NCBI Taxonomy" id="119954"/>
    <lineage>
        <taxon>Eukaryota</taxon>
        <taxon>Viridiplantae</taxon>
        <taxon>Streptophyta</taxon>
        <taxon>Embryophyta</taxon>
        <taxon>Tracheophyta</taxon>
        <taxon>Spermatophyta</taxon>
        <taxon>Magnoliopsida</taxon>
        <taxon>eudicotyledons</taxon>
        <taxon>Gunneridae</taxon>
        <taxon>Pentapetalae</taxon>
        <taxon>rosids</taxon>
        <taxon>malvids</taxon>
        <taxon>Myrtales</taxon>
        <taxon>Melastomataceae</taxon>
        <taxon>Melastomatoideae</taxon>
        <taxon>Melastomateae</taxon>
        <taxon>Melastoma</taxon>
    </lineage>
</organism>
<comment type="caution">
    <text evidence="1">The sequence shown here is derived from an EMBL/GenBank/DDBJ whole genome shotgun (WGS) entry which is preliminary data.</text>
</comment>
<name>A0ACB9QWF0_9MYRT</name>
<reference evidence="2" key="1">
    <citation type="journal article" date="2023" name="Front. Plant Sci.">
        <title>Chromosomal-level genome assembly of Melastoma candidum provides insights into trichome evolution.</title>
        <authorList>
            <person name="Zhong Y."/>
            <person name="Wu W."/>
            <person name="Sun C."/>
            <person name="Zou P."/>
            <person name="Liu Y."/>
            <person name="Dai S."/>
            <person name="Zhou R."/>
        </authorList>
    </citation>
    <scope>NUCLEOTIDE SEQUENCE [LARGE SCALE GENOMIC DNA]</scope>
</reference>
<accession>A0ACB9QWF0</accession>
<proteinExistence type="predicted"/>
<evidence type="ECO:0000313" key="1">
    <source>
        <dbReference type="EMBL" id="KAI4370974.1"/>
    </source>
</evidence>
<dbReference type="EMBL" id="CM042884">
    <property type="protein sequence ID" value="KAI4370974.1"/>
    <property type="molecule type" value="Genomic_DNA"/>
</dbReference>
<gene>
    <name evidence="1" type="ORF">MLD38_019259</name>
</gene>
<protein>
    <submittedName>
        <fullName evidence="1">Uncharacterized protein</fullName>
    </submittedName>
</protein>
<dbReference type="Proteomes" id="UP001057402">
    <property type="component" value="Chromosome 5"/>
</dbReference>
<sequence>MQSKYLLLFFILSFLIFSSPSCPSSSSSSSSNVLILSQEIGRNSPIVKRYRRLSSAKNGRPFPPSSDGDYFKERMTTLDKPARGFERGRQFSVMLPKGLVPPSSLSLCHNGYPDSITAHCELSSSKALSKGPRTA</sequence>
<evidence type="ECO:0000313" key="2">
    <source>
        <dbReference type="Proteomes" id="UP001057402"/>
    </source>
</evidence>